<evidence type="ECO:0000313" key="3">
    <source>
        <dbReference type="EMBL" id="MDN4577143.1"/>
    </source>
</evidence>
<dbReference type="EMBL" id="QAID01000030">
    <property type="protein sequence ID" value="MDN4577143.1"/>
    <property type="molecule type" value="Genomic_DNA"/>
</dbReference>
<dbReference type="Proteomes" id="UP001172791">
    <property type="component" value="Unassembled WGS sequence"/>
</dbReference>
<gene>
    <name evidence="2" type="ORF">DBA34_05855</name>
    <name evidence="3" type="ORF">DBB29_03285</name>
</gene>
<dbReference type="InterPro" id="IPR043605">
    <property type="entry name" value="DUF883_C"/>
</dbReference>
<evidence type="ECO:0000313" key="4">
    <source>
        <dbReference type="Proteomes" id="UP001172788"/>
    </source>
</evidence>
<comment type="caution">
    <text evidence="2">The sequence shown here is derived from an EMBL/GenBank/DDBJ whole genome shotgun (WGS) entry which is preliminary data.</text>
</comment>
<dbReference type="Proteomes" id="UP001172788">
    <property type="component" value="Unassembled WGS sequence"/>
</dbReference>
<sequence length="155" mass="16814">MAVRLRVPPASSFSESDGRRISIPPLGSLKMGIASKAETVLNSSLDDARFAGRRTARAARLASQDVSSRVRDLLDDLDHALSNAKSASDIEALRAEIGDKLREARSEFGDARANLRRRANEVWEEADGYVHERPWQTVGTVAAVALVLGFIAGRS</sequence>
<reference evidence="2" key="1">
    <citation type="submission" date="2018-04" db="EMBL/GenBank/DDBJ databases">
        <authorList>
            <person name="Jy Z."/>
        </authorList>
    </citation>
    <scope>NUCLEOTIDE SEQUENCE</scope>
    <source>
        <strain evidence="3">AS13</strain>
        <strain evidence="2">LA18</strain>
    </source>
</reference>
<dbReference type="PANTHER" id="PTHR35893:SF3">
    <property type="entry name" value="INNER MEMBRANE PROTEIN"/>
    <property type="match status" value="1"/>
</dbReference>
<accession>A0AAW7MJB9</accession>
<dbReference type="InterPro" id="IPR010279">
    <property type="entry name" value="YqjD/ElaB"/>
</dbReference>
<evidence type="ECO:0000313" key="2">
    <source>
        <dbReference type="EMBL" id="MDN4572780.1"/>
    </source>
</evidence>
<evidence type="ECO:0000313" key="5">
    <source>
        <dbReference type="Proteomes" id="UP001172791"/>
    </source>
</evidence>
<keyword evidence="4" id="KW-1185">Reference proteome</keyword>
<organism evidence="2 5">
    <name type="scientific">Pandoraea cepalis</name>
    <dbReference type="NCBI Taxonomy" id="2508294"/>
    <lineage>
        <taxon>Bacteria</taxon>
        <taxon>Pseudomonadati</taxon>
        <taxon>Pseudomonadota</taxon>
        <taxon>Betaproteobacteria</taxon>
        <taxon>Burkholderiales</taxon>
        <taxon>Burkholderiaceae</taxon>
        <taxon>Pandoraea</taxon>
    </lineage>
</organism>
<dbReference type="EMBL" id="QAIC01000032">
    <property type="protein sequence ID" value="MDN4572780.1"/>
    <property type="molecule type" value="Genomic_DNA"/>
</dbReference>
<dbReference type="PANTHER" id="PTHR35893">
    <property type="entry name" value="INNER MEMBRANE PROTEIN-RELATED"/>
    <property type="match status" value="1"/>
</dbReference>
<name>A0AAW7MJB9_9BURK</name>
<evidence type="ECO:0000259" key="1">
    <source>
        <dbReference type="Pfam" id="PF19029"/>
    </source>
</evidence>
<protein>
    <submittedName>
        <fullName evidence="2">DUF883 domain-containing protein</fullName>
    </submittedName>
</protein>
<dbReference type="GO" id="GO:0043022">
    <property type="term" value="F:ribosome binding"/>
    <property type="evidence" value="ECO:0007669"/>
    <property type="project" value="InterPro"/>
</dbReference>
<dbReference type="Pfam" id="PF19029">
    <property type="entry name" value="DUF883_C"/>
    <property type="match status" value="1"/>
</dbReference>
<dbReference type="AlphaFoldDB" id="A0AAW7MJB9"/>
<proteinExistence type="predicted"/>
<feature type="domain" description="DUF883" evidence="1">
    <location>
        <begin position="126"/>
        <end position="154"/>
    </location>
</feature>